<feature type="region of interest" description="Disordered" evidence="1">
    <location>
        <begin position="164"/>
        <end position="266"/>
    </location>
</feature>
<dbReference type="AlphaFoldDB" id="A0A3P3RK18"/>
<sequence length="280" mass="29803">MDRHLTLVLLTAVMLAVGVMPGTATNGSAQMEDGDPMGHSVSSFMQVSAVEADSTVDREMWRASFENAENESVKAELIEQRSEQLSRDLSAVHAQQEQIKNGTLSQAYTDALTAHVTELRQSVQNTSQTANKSNVSSESLSGLREEACSVPVSNGSEIVVVSNSTELRCPPQSPGGTPANDTTETPPATDNGSANNTTETPQGPGNNTTETPQTPGNNTTETPQTPGDNTTETPRTPGDNTTKTPQENTTMKTETTNDPTTILEFPFRSDRSAAYAARVD</sequence>
<reference evidence="2 3" key="1">
    <citation type="submission" date="2018-11" db="EMBL/GenBank/DDBJ databases">
        <title>Taxonoimc description of Halomarina strain SPP-AMP-1.</title>
        <authorList>
            <person name="Pal Y."/>
            <person name="Srinivasana K."/>
            <person name="Verma A."/>
            <person name="Kumar P."/>
        </authorList>
    </citation>
    <scope>NUCLEOTIDE SEQUENCE [LARGE SCALE GENOMIC DNA]</scope>
    <source>
        <strain evidence="2 3">SPP-AMP-1</strain>
    </source>
</reference>
<name>A0A3P3RK18_9EURY</name>
<feature type="region of interest" description="Disordered" evidence="1">
    <location>
        <begin position="123"/>
        <end position="150"/>
    </location>
</feature>
<accession>A0A3P3RK18</accession>
<dbReference type="OrthoDB" id="242243at2157"/>
<evidence type="ECO:0000313" key="2">
    <source>
        <dbReference type="EMBL" id="RRJ33725.1"/>
    </source>
</evidence>
<evidence type="ECO:0000313" key="3">
    <source>
        <dbReference type="Proteomes" id="UP000282322"/>
    </source>
</evidence>
<gene>
    <name evidence="2" type="ORF">EIK79_02725</name>
</gene>
<dbReference type="EMBL" id="RRCH01000003">
    <property type="protein sequence ID" value="RRJ33725.1"/>
    <property type="molecule type" value="Genomic_DNA"/>
</dbReference>
<keyword evidence="3" id="KW-1185">Reference proteome</keyword>
<feature type="compositionally biased region" description="Polar residues" evidence="1">
    <location>
        <begin position="123"/>
        <end position="140"/>
    </location>
</feature>
<comment type="caution">
    <text evidence="2">The sequence shown here is derived from an EMBL/GenBank/DDBJ whole genome shotgun (WGS) entry which is preliminary data.</text>
</comment>
<organism evidence="2 3">
    <name type="scientific">Halocatena pleomorpha</name>
    <dbReference type="NCBI Taxonomy" id="1785090"/>
    <lineage>
        <taxon>Archaea</taxon>
        <taxon>Methanobacteriati</taxon>
        <taxon>Methanobacteriota</taxon>
        <taxon>Stenosarchaea group</taxon>
        <taxon>Halobacteria</taxon>
        <taxon>Halobacteriales</taxon>
        <taxon>Natronomonadaceae</taxon>
        <taxon>Halocatena</taxon>
    </lineage>
</organism>
<proteinExistence type="predicted"/>
<feature type="compositionally biased region" description="Polar residues" evidence="1">
    <location>
        <begin position="179"/>
        <end position="260"/>
    </location>
</feature>
<protein>
    <submittedName>
        <fullName evidence="2">Uncharacterized protein</fullName>
    </submittedName>
</protein>
<evidence type="ECO:0000256" key="1">
    <source>
        <dbReference type="SAM" id="MobiDB-lite"/>
    </source>
</evidence>
<dbReference type="Proteomes" id="UP000282322">
    <property type="component" value="Unassembled WGS sequence"/>
</dbReference>
<dbReference type="RefSeq" id="WP_124953591.1">
    <property type="nucleotide sequence ID" value="NZ_RRCH01000003.1"/>
</dbReference>